<feature type="binding site" evidence="13">
    <location>
        <position position="260"/>
    </location>
    <ligand>
        <name>pyridoxal 5'-phosphate</name>
        <dbReference type="ChEBI" id="CHEBI:597326"/>
    </ligand>
</feature>
<dbReference type="Pfam" id="PF00202">
    <property type="entry name" value="Aminotran_3"/>
    <property type="match status" value="1"/>
</dbReference>
<sequence>MVISNAARSRLAAHDKQHIWHPFTQMQEYVEEKPLIIEKGNGCTLFDIDGNAYLDGVASLWTNVHGHRKAKLDNAVRDQLDRVAHTTLLGLSNVPAISLAEKLIAVAPRGLTRVFYSDNGSTAVEIALKMAFQYTRQCDGTNEKTGFITFRNAYHGDTIGSVSVGGIDLFHEKYSPLLFTAHKAESPYCYRCPFGLSPCACGLECLNRLEALMRARAREVCALVIEPLVQGAAGILVHPPGFLRKVRELCTRYDILMIADEVAVGFGKTGSMFACDVEDVAPDMMTLAKGISGGYLPLAATLTTEKIYSGFLGRYEEFKTFFHGHTYTGNPLACAAAIANLEVFEEERVLEHVREIARHMAERLESFRTLTHVGDVRRIGIMAGIELVADRASRRPFAPEEKVGHRVILEARRRGLIIRPLGNVIVLMPPLAISAEEIDRLCQITFDSIRAVTGP</sequence>
<dbReference type="AlphaFoldDB" id="A0LPN7"/>
<feature type="site" description="Participates in the substrate recognition with KAPA and in a stacking interaction with the adenine ring of SAM" evidence="13">
    <location>
        <position position="23"/>
    </location>
</feature>
<evidence type="ECO:0000256" key="13">
    <source>
        <dbReference type="HAMAP-Rule" id="MF_00834"/>
    </source>
</evidence>
<accession>A0LPN7</accession>
<comment type="subcellular location">
    <subcellularLocation>
        <location evidence="2 13">Cytoplasm</location>
    </subcellularLocation>
</comment>
<comment type="caution">
    <text evidence="13">Lacks conserved residue(s) required for the propagation of feature annotation.</text>
</comment>
<feature type="binding site" evidence="13">
    <location>
        <position position="324"/>
    </location>
    <ligand>
        <name>substrate</name>
    </ligand>
</feature>
<dbReference type="Proteomes" id="UP000001784">
    <property type="component" value="Chromosome"/>
</dbReference>
<dbReference type="GO" id="GO:0030170">
    <property type="term" value="F:pyridoxal phosphate binding"/>
    <property type="evidence" value="ECO:0007669"/>
    <property type="project" value="UniProtKB-UniRule"/>
</dbReference>
<evidence type="ECO:0000256" key="4">
    <source>
        <dbReference type="ARBA" id="ARBA00011738"/>
    </source>
</evidence>
<evidence type="ECO:0000256" key="9">
    <source>
        <dbReference type="ARBA" id="ARBA00022756"/>
    </source>
</evidence>
<organism evidence="14 15">
    <name type="scientific">Syntrophobacter fumaroxidans (strain DSM 10017 / MPOB)</name>
    <dbReference type="NCBI Taxonomy" id="335543"/>
    <lineage>
        <taxon>Bacteria</taxon>
        <taxon>Pseudomonadati</taxon>
        <taxon>Thermodesulfobacteriota</taxon>
        <taxon>Syntrophobacteria</taxon>
        <taxon>Syntrophobacterales</taxon>
        <taxon>Syntrophobacteraceae</taxon>
        <taxon>Syntrophobacter</taxon>
    </lineage>
</organism>
<dbReference type="SUPFAM" id="SSF53383">
    <property type="entry name" value="PLP-dependent transferases"/>
    <property type="match status" value="1"/>
</dbReference>
<evidence type="ECO:0000256" key="7">
    <source>
        <dbReference type="ARBA" id="ARBA00022679"/>
    </source>
</evidence>
<feature type="binding site" evidence="13">
    <location>
        <begin position="120"/>
        <end position="121"/>
    </location>
    <ligand>
        <name>pyridoxal 5'-phosphate</name>
        <dbReference type="ChEBI" id="CHEBI:597326"/>
    </ligand>
</feature>
<evidence type="ECO:0000256" key="5">
    <source>
        <dbReference type="ARBA" id="ARBA00022490"/>
    </source>
</evidence>
<dbReference type="InterPro" id="IPR015424">
    <property type="entry name" value="PyrdxlP-dep_Trfase"/>
</dbReference>
<keyword evidence="9 13" id="KW-0093">Biotin biosynthesis</keyword>
<keyword evidence="7 13" id="KW-0808">Transferase</keyword>
<comment type="cofactor">
    <cofactor evidence="1 13">
        <name>pyridoxal 5'-phosphate</name>
        <dbReference type="ChEBI" id="CHEBI:597326"/>
    </cofactor>
</comment>
<evidence type="ECO:0000256" key="12">
    <source>
        <dbReference type="ARBA" id="ARBA00060970"/>
    </source>
</evidence>
<evidence type="ECO:0000256" key="2">
    <source>
        <dbReference type="ARBA" id="ARBA00004496"/>
    </source>
</evidence>
<comment type="pathway">
    <text evidence="3 13">Cofactor biosynthesis; biotin biosynthesis; 7,8-diaminononanoate from 8-amino-7-oxononanoate (SAM route): step 1/1.</text>
</comment>
<dbReference type="UniPathway" id="UPA00078">
    <property type="reaction ID" value="UER00160"/>
</dbReference>
<keyword evidence="6 13" id="KW-0032">Aminotransferase</keyword>
<dbReference type="InterPro" id="IPR015422">
    <property type="entry name" value="PyrdxlP-dep_Trfase_small"/>
</dbReference>
<dbReference type="STRING" id="335543.Sfum_3719"/>
<dbReference type="CDD" id="cd00610">
    <property type="entry name" value="OAT_like"/>
    <property type="match status" value="1"/>
</dbReference>
<dbReference type="Gene3D" id="3.40.640.10">
    <property type="entry name" value="Type I PLP-dependent aspartate aminotransferase-like (Major domain)"/>
    <property type="match status" value="1"/>
</dbReference>
<evidence type="ECO:0000256" key="1">
    <source>
        <dbReference type="ARBA" id="ARBA00001933"/>
    </source>
</evidence>
<dbReference type="PIRSF" id="PIRSF000521">
    <property type="entry name" value="Transaminase_4ab_Lys_Orn"/>
    <property type="match status" value="1"/>
</dbReference>
<gene>
    <name evidence="13" type="primary">bioA</name>
    <name evidence="14" type="ordered locus">Sfum_3719</name>
</gene>
<feature type="modified residue" description="N6-(pyridoxal phosphate)lysine" evidence="13">
    <location>
        <position position="289"/>
    </location>
</feature>
<evidence type="ECO:0000313" key="15">
    <source>
        <dbReference type="Proteomes" id="UP000001784"/>
    </source>
</evidence>
<feature type="binding site" evidence="13">
    <location>
        <begin position="325"/>
        <end position="326"/>
    </location>
    <ligand>
        <name>pyridoxal 5'-phosphate</name>
        <dbReference type="ChEBI" id="CHEBI:597326"/>
    </ligand>
</feature>
<dbReference type="HOGENOM" id="CLU_016922_4_3_7"/>
<evidence type="ECO:0000256" key="3">
    <source>
        <dbReference type="ARBA" id="ARBA00005063"/>
    </source>
</evidence>
<comment type="similarity">
    <text evidence="12 13">Belongs to the class-III pyridoxal-phosphate-dependent aminotransferase family. BioA subfamily.</text>
</comment>
<dbReference type="GO" id="GO:0004015">
    <property type="term" value="F:adenosylmethionine-8-amino-7-oxononanoate transaminase activity"/>
    <property type="evidence" value="ECO:0007669"/>
    <property type="project" value="UniProtKB-UniRule"/>
</dbReference>
<evidence type="ECO:0000313" key="14">
    <source>
        <dbReference type="EMBL" id="ABK19389.1"/>
    </source>
</evidence>
<dbReference type="HAMAP" id="MF_00834">
    <property type="entry name" value="BioA"/>
    <property type="match status" value="1"/>
</dbReference>
<keyword evidence="15" id="KW-1185">Reference proteome</keyword>
<dbReference type="EMBL" id="CP000478">
    <property type="protein sequence ID" value="ABK19389.1"/>
    <property type="molecule type" value="Genomic_DNA"/>
</dbReference>
<dbReference type="Gene3D" id="3.90.1150.10">
    <property type="entry name" value="Aspartate Aminotransferase, domain 1"/>
    <property type="match status" value="1"/>
</dbReference>
<comment type="function">
    <text evidence="13">Catalyzes the transfer of the alpha-amino group from S-adenosyl-L-methionine (SAM) to 7-keto-8-aminopelargonic acid (KAPA) to form 7,8-diaminopelargonic acid (DAPA). It is the only aminotransferase known to utilize SAM as an amino donor.</text>
</comment>
<feature type="binding site" evidence="13">
    <location>
        <position position="289"/>
    </location>
    <ligand>
        <name>substrate</name>
    </ligand>
</feature>
<dbReference type="InterPro" id="IPR005814">
    <property type="entry name" value="Aminotrans_3"/>
</dbReference>
<feature type="binding site" evidence="13">
    <location>
        <position position="154"/>
    </location>
    <ligand>
        <name>substrate</name>
    </ligand>
</feature>
<protein>
    <recommendedName>
        <fullName evidence="13">Adenosylmethionine-8-amino-7-oxononanoate aminotransferase</fullName>
        <ecNumber evidence="13">2.6.1.62</ecNumber>
    </recommendedName>
    <alternativeName>
        <fullName evidence="13">7,8-diamino-pelargonic acid aminotransferase</fullName>
        <shortName evidence="13">DAPA AT</shortName>
        <shortName evidence="13">DAPA aminotransferase</shortName>
    </alternativeName>
    <alternativeName>
        <fullName evidence="13">7,8-diaminononanoate synthase</fullName>
        <shortName evidence="13">DANS</shortName>
    </alternativeName>
    <alternativeName>
        <fullName evidence="13">Diaminopelargonic acid synthase</fullName>
    </alternativeName>
</protein>
<dbReference type="InterPro" id="IPR005815">
    <property type="entry name" value="BioA"/>
</dbReference>
<dbReference type="FunCoup" id="A0LPN7">
    <property type="interactions" value="227"/>
</dbReference>
<reference evidence="14 15" key="1">
    <citation type="submission" date="2006-10" db="EMBL/GenBank/DDBJ databases">
        <title>Complete sequence of Syntrophobacter fumaroxidans MPOB.</title>
        <authorList>
            <consortium name="US DOE Joint Genome Institute"/>
            <person name="Copeland A."/>
            <person name="Lucas S."/>
            <person name="Lapidus A."/>
            <person name="Barry K."/>
            <person name="Detter J.C."/>
            <person name="Glavina del Rio T."/>
            <person name="Hammon N."/>
            <person name="Israni S."/>
            <person name="Pitluck S."/>
            <person name="Goltsman E.G."/>
            <person name="Martinez M."/>
            <person name="Schmutz J."/>
            <person name="Larimer F."/>
            <person name="Land M."/>
            <person name="Hauser L."/>
            <person name="Kyrpides N."/>
            <person name="Kim E."/>
            <person name="Boone D.R."/>
            <person name="Brockman F."/>
            <person name="Culley D."/>
            <person name="Ferry J."/>
            <person name="Gunsalus R."/>
            <person name="McInerney M.J."/>
            <person name="Morrison M."/>
            <person name="Plugge C."/>
            <person name="Rohlin L."/>
            <person name="Scholten J."/>
            <person name="Sieber J."/>
            <person name="Stams A.J.M."/>
            <person name="Worm P."/>
            <person name="Henstra A.M."/>
            <person name="Richardson P."/>
        </authorList>
    </citation>
    <scope>NUCLEOTIDE SEQUENCE [LARGE SCALE GENOMIC DNA]</scope>
    <source>
        <strain evidence="15">DSM 10017 / MPOB</strain>
    </source>
</reference>
<dbReference type="KEGG" id="sfu:Sfum_3719"/>
<dbReference type="PANTHER" id="PTHR42684:SF17">
    <property type="entry name" value="ADENOSYLMETHIONINE-8-AMINO-7-OXONONANOATE AMINOTRANSFERASE"/>
    <property type="match status" value="1"/>
</dbReference>
<dbReference type="InParanoid" id="A0LPN7"/>
<keyword evidence="8 13" id="KW-0949">S-adenosyl-L-methionine</keyword>
<name>A0LPN7_SYNFM</name>
<feature type="binding site" evidence="13">
    <location>
        <position position="419"/>
    </location>
    <ligand>
        <name>substrate</name>
    </ligand>
</feature>
<dbReference type="NCBIfam" id="TIGR00508">
    <property type="entry name" value="bioA"/>
    <property type="match status" value="1"/>
</dbReference>
<dbReference type="eggNOG" id="COG0161">
    <property type="taxonomic scope" value="Bacteria"/>
</dbReference>
<evidence type="ECO:0000256" key="8">
    <source>
        <dbReference type="ARBA" id="ARBA00022691"/>
    </source>
</evidence>
<dbReference type="InterPro" id="IPR015421">
    <property type="entry name" value="PyrdxlP-dep_Trfase_major"/>
</dbReference>
<evidence type="ECO:0000256" key="11">
    <source>
        <dbReference type="ARBA" id="ARBA00048449"/>
    </source>
</evidence>
<dbReference type="GO" id="GO:0005737">
    <property type="term" value="C:cytoplasm"/>
    <property type="evidence" value="ECO:0007669"/>
    <property type="project" value="UniProtKB-SubCell"/>
</dbReference>
<keyword evidence="5 13" id="KW-0963">Cytoplasm</keyword>
<evidence type="ECO:0000256" key="10">
    <source>
        <dbReference type="ARBA" id="ARBA00022898"/>
    </source>
</evidence>
<dbReference type="PANTHER" id="PTHR42684">
    <property type="entry name" value="ADENOSYLMETHIONINE-8-AMINO-7-OXONONANOATE AMINOTRANSFERASE"/>
    <property type="match status" value="1"/>
</dbReference>
<keyword evidence="10 13" id="KW-0663">Pyridoxal phosphate</keyword>
<dbReference type="FunFam" id="3.40.640.10:FF:000078">
    <property type="entry name" value="Adenosylmethionine-8-amino-7-oxononanoate aminotransferase"/>
    <property type="match status" value="1"/>
</dbReference>
<comment type="catalytic activity">
    <reaction evidence="11 13">
        <text>(8S)-8-amino-7-oxononanoate + S-adenosyl-L-methionine = S-adenosyl-4-methylsulfanyl-2-oxobutanoate + (7R,8S)-7,8-diammoniononanoate</text>
        <dbReference type="Rhea" id="RHEA:16861"/>
        <dbReference type="ChEBI" id="CHEBI:16490"/>
        <dbReference type="ChEBI" id="CHEBI:59789"/>
        <dbReference type="ChEBI" id="CHEBI:149468"/>
        <dbReference type="ChEBI" id="CHEBI:149469"/>
        <dbReference type="EC" id="2.6.1.62"/>
    </reaction>
</comment>
<proteinExistence type="inferred from homology"/>
<dbReference type="RefSeq" id="WP_011700514.1">
    <property type="nucleotide sequence ID" value="NC_008554.1"/>
</dbReference>
<dbReference type="EC" id="2.6.1.62" evidence="13"/>
<evidence type="ECO:0000256" key="6">
    <source>
        <dbReference type="ARBA" id="ARBA00022576"/>
    </source>
</evidence>
<dbReference type="GO" id="GO:0009102">
    <property type="term" value="P:biotin biosynthetic process"/>
    <property type="evidence" value="ECO:0007669"/>
    <property type="project" value="UniProtKB-UniRule"/>
</dbReference>
<comment type="subunit">
    <text evidence="4 13">Homodimer.</text>
</comment>
<dbReference type="OrthoDB" id="9801834at2"/>